<protein>
    <submittedName>
        <fullName evidence="2">RCG30509</fullName>
    </submittedName>
</protein>
<accession>A6JFT0</accession>
<dbReference type="EMBL" id="CH473984">
    <property type="protein sequence ID" value="EDM11676.1"/>
    <property type="molecule type" value="Genomic_DNA"/>
</dbReference>
<name>A6JFT0_RAT</name>
<evidence type="ECO:0000313" key="3">
    <source>
        <dbReference type="Proteomes" id="UP000234681"/>
    </source>
</evidence>
<reference evidence="3" key="1">
    <citation type="submission" date="2005-09" db="EMBL/GenBank/DDBJ databases">
        <authorList>
            <person name="Mural R.J."/>
            <person name="Li P.W."/>
            <person name="Adams M.D."/>
            <person name="Amanatides P.G."/>
            <person name="Baden-Tillson H."/>
            <person name="Barnstead M."/>
            <person name="Chin S.H."/>
            <person name="Dew I."/>
            <person name="Evans C.A."/>
            <person name="Ferriera S."/>
            <person name="Flanigan M."/>
            <person name="Fosler C."/>
            <person name="Glodek A."/>
            <person name="Gu Z."/>
            <person name="Holt R.A."/>
            <person name="Jennings D."/>
            <person name="Kraft C.L."/>
            <person name="Lu F."/>
            <person name="Nguyen T."/>
            <person name="Nusskern D.R."/>
            <person name="Pfannkoch C.M."/>
            <person name="Sitter C."/>
            <person name="Sutton G.G."/>
            <person name="Venter J.C."/>
            <person name="Wang Z."/>
            <person name="Woodage T."/>
            <person name="Zheng X.H."/>
            <person name="Zhong F."/>
        </authorList>
    </citation>
    <scope>NUCLEOTIDE SEQUENCE [LARGE SCALE GENOMIC DNA]</scope>
    <source>
        <strain>BN</strain>
        <strain evidence="3">Sprague-Dawley</strain>
    </source>
</reference>
<dbReference type="AlphaFoldDB" id="A6JFT0"/>
<dbReference type="Proteomes" id="UP000234681">
    <property type="component" value="Chromosome 5"/>
</dbReference>
<evidence type="ECO:0000313" key="2">
    <source>
        <dbReference type="EMBL" id="EDM11676.1"/>
    </source>
</evidence>
<organism evidence="2 3">
    <name type="scientific">Rattus norvegicus</name>
    <name type="common">Rat</name>
    <dbReference type="NCBI Taxonomy" id="10116"/>
    <lineage>
        <taxon>Eukaryota</taxon>
        <taxon>Metazoa</taxon>
        <taxon>Chordata</taxon>
        <taxon>Craniata</taxon>
        <taxon>Vertebrata</taxon>
        <taxon>Euteleostomi</taxon>
        <taxon>Mammalia</taxon>
        <taxon>Eutheria</taxon>
        <taxon>Euarchontoglires</taxon>
        <taxon>Glires</taxon>
        <taxon>Rodentia</taxon>
        <taxon>Myomorpha</taxon>
        <taxon>Muroidea</taxon>
        <taxon>Muridae</taxon>
        <taxon>Murinae</taxon>
        <taxon>Rattus</taxon>
    </lineage>
</organism>
<gene>
    <name evidence="2" type="ORF">rCG_30509</name>
</gene>
<feature type="signal peptide" evidence="1">
    <location>
        <begin position="1"/>
        <end position="17"/>
    </location>
</feature>
<sequence length="52" mass="6208">MVWGRLIFLLYWGSNPGTLVQWKVLQNTGTQAREERHLHPHPTYRTLSMCKR</sequence>
<evidence type="ECO:0000256" key="1">
    <source>
        <dbReference type="SAM" id="SignalP"/>
    </source>
</evidence>
<keyword evidence="1" id="KW-0732">Signal</keyword>
<feature type="chain" id="PRO_5039908150" evidence="1">
    <location>
        <begin position="18"/>
        <end position="52"/>
    </location>
</feature>
<proteinExistence type="predicted"/>